<evidence type="ECO:0000259" key="15">
    <source>
        <dbReference type="PROSITE" id="PS50011"/>
    </source>
</evidence>
<dbReference type="InterPro" id="IPR008271">
    <property type="entry name" value="Ser/Thr_kinase_AS"/>
</dbReference>
<evidence type="ECO:0000313" key="17">
    <source>
        <dbReference type="EMBL" id="ELR17760.1"/>
    </source>
</evidence>
<dbReference type="PROSITE" id="PS00108">
    <property type="entry name" value="PROTEIN_KINASE_ST"/>
    <property type="match status" value="2"/>
</dbReference>
<accession>L8GXP2</accession>
<dbReference type="SMART" id="SM00044">
    <property type="entry name" value="CYCc"/>
    <property type="match status" value="1"/>
</dbReference>
<dbReference type="VEuPathDB" id="AmoebaDB:ACA1_065800"/>
<dbReference type="Gene3D" id="2.10.25.10">
    <property type="entry name" value="Laminin"/>
    <property type="match status" value="1"/>
</dbReference>
<name>L8GXP2_ACACF</name>
<evidence type="ECO:0000256" key="14">
    <source>
        <dbReference type="SAM" id="Phobius"/>
    </source>
</evidence>
<keyword evidence="4" id="KW-0723">Serine/threonine-protein kinase</keyword>
<feature type="binding site" evidence="12">
    <location>
        <position position="1214"/>
    </location>
    <ligand>
        <name>ATP</name>
        <dbReference type="ChEBI" id="CHEBI:30616"/>
    </ligand>
</feature>
<dbReference type="InterPro" id="IPR029787">
    <property type="entry name" value="Nucleotide_cyclase"/>
</dbReference>
<dbReference type="PROSITE" id="PS00107">
    <property type="entry name" value="PROTEIN_KINASE_ATP"/>
    <property type="match status" value="2"/>
</dbReference>
<dbReference type="SUPFAM" id="SSF53850">
    <property type="entry name" value="Periplasmic binding protein-like II"/>
    <property type="match status" value="1"/>
</dbReference>
<feature type="region of interest" description="Disordered" evidence="13">
    <location>
        <begin position="1103"/>
        <end position="1154"/>
    </location>
</feature>
<keyword evidence="14" id="KW-1133">Transmembrane helix</keyword>
<dbReference type="InterPro" id="IPR001245">
    <property type="entry name" value="Ser-Thr/Tyr_kinase_cat_dom"/>
</dbReference>
<evidence type="ECO:0000256" key="5">
    <source>
        <dbReference type="ARBA" id="ARBA00022679"/>
    </source>
</evidence>
<evidence type="ECO:0000259" key="16">
    <source>
        <dbReference type="PROSITE" id="PS50125"/>
    </source>
</evidence>
<protein>
    <recommendedName>
        <fullName evidence="3">non-specific serine/threonine protein kinase</fullName>
        <ecNumber evidence="3">2.7.11.1</ecNumber>
    </recommendedName>
</protein>
<keyword evidence="7 17" id="KW-0418">Kinase</keyword>
<dbReference type="PROSITE" id="PS50125">
    <property type="entry name" value="GUANYLATE_CYCLASE_2"/>
    <property type="match status" value="1"/>
</dbReference>
<comment type="subcellular location">
    <subcellularLocation>
        <location evidence="1">Membrane</location>
        <topology evidence="1">Single-pass membrane protein</topology>
    </subcellularLocation>
</comment>
<dbReference type="InterPro" id="IPR051681">
    <property type="entry name" value="Ser/Thr_Kinases-Pseudokinases"/>
</dbReference>
<feature type="domain" description="Protein kinase" evidence="15">
    <location>
        <begin position="568"/>
        <end position="829"/>
    </location>
</feature>
<dbReference type="EC" id="2.7.11.1" evidence="3"/>
<reference evidence="17 18" key="1">
    <citation type="journal article" date="2013" name="Genome Biol.">
        <title>Genome of Acanthamoeba castellanii highlights extensive lateral gene transfer and early evolution of tyrosine kinase signaling.</title>
        <authorList>
            <person name="Clarke M."/>
            <person name="Lohan A.J."/>
            <person name="Liu B."/>
            <person name="Lagkouvardos I."/>
            <person name="Roy S."/>
            <person name="Zafar N."/>
            <person name="Bertelli C."/>
            <person name="Schilde C."/>
            <person name="Kianianmomeni A."/>
            <person name="Burglin T.R."/>
            <person name="Frech C."/>
            <person name="Turcotte B."/>
            <person name="Kopec K.O."/>
            <person name="Synnott J.M."/>
            <person name="Choo C."/>
            <person name="Paponov I."/>
            <person name="Finkler A."/>
            <person name="Soon Heng Tan C."/>
            <person name="Hutchins A.P."/>
            <person name="Weinmeier T."/>
            <person name="Rattei T."/>
            <person name="Chu J.S."/>
            <person name="Gimenez G."/>
            <person name="Irimia M."/>
            <person name="Rigden D.J."/>
            <person name="Fitzpatrick D.A."/>
            <person name="Lorenzo-Morales J."/>
            <person name="Bateman A."/>
            <person name="Chiu C.H."/>
            <person name="Tang P."/>
            <person name="Hegemann P."/>
            <person name="Fromm H."/>
            <person name="Raoult D."/>
            <person name="Greub G."/>
            <person name="Miranda-Saavedra D."/>
            <person name="Chen N."/>
            <person name="Nash P."/>
            <person name="Ginger M.L."/>
            <person name="Horn M."/>
            <person name="Schaap P."/>
            <person name="Caler L."/>
            <person name="Loftus B."/>
        </authorList>
    </citation>
    <scope>NUCLEOTIDE SEQUENCE [LARGE SCALE GENOMIC DNA]</scope>
    <source>
        <strain evidence="17 18">Neff</strain>
    </source>
</reference>
<dbReference type="KEGG" id="acan:ACA1_065800"/>
<dbReference type="Proteomes" id="UP000011083">
    <property type="component" value="Unassembled WGS sequence"/>
</dbReference>
<dbReference type="InterPro" id="IPR013111">
    <property type="entry name" value="EGF_extracell"/>
</dbReference>
<feature type="transmembrane region" description="Helical" evidence="14">
    <location>
        <begin position="524"/>
        <end position="550"/>
    </location>
</feature>
<dbReference type="EMBL" id="KB007974">
    <property type="protein sequence ID" value="ELR17760.1"/>
    <property type="molecule type" value="Genomic_DNA"/>
</dbReference>
<evidence type="ECO:0000256" key="13">
    <source>
        <dbReference type="SAM" id="MobiDB-lite"/>
    </source>
</evidence>
<dbReference type="Gene3D" id="3.30.200.20">
    <property type="entry name" value="Phosphorylase Kinase, domain 1"/>
    <property type="match status" value="2"/>
</dbReference>
<dbReference type="InterPro" id="IPR017441">
    <property type="entry name" value="Protein_kinase_ATP_BS"/>
</dbReference>
<dbReference type="OrthoDB" id="4062651at2759"/>
<dbReference type="SUPFAM" id="SSF55073">
    <property type="entry name" value="Nucleotide cyclase"/>
    <property type="match status" value="1"/>
</dbReference>
<evidence type="ECO:0000256" key="11">
    <source>
        <dbReference type="ARBA" id="ARBA00048679"/>
    </source>
</evidence>
<keyword evidence="6 12" id="KW-0547">Nucleotide-binding</keyword>
<dbReference type="Pfam" id="PF00211">
    <property type="entry name" value="Guanylate_cyc"/>
    <property type="match status" value="1"/>
</dbReference>
<evidence type="ECO:0000256" key="7">
    <source>
        <dbReference type="ARBA" id="ARBA00022777"/>
    </source>
</evidence>
<comment type="catalytic activity">
    <reaction evidence="10">
        <text>L-threonyl-[protein] + ATP = O-phospho-L-threonyl-[protein] + ADP + H(+)</text>
        <dbReference type="Rhea" id="RHEA:46608"/>
        <dbReference type="Rhea" id="RHEA-COMP:11060"/>
        <dbReference type="Rhea" id="RHEA-COMP:11605"/>
        <dbReference type="ChEBI" id="CHEBI:15378"/>
        <dbReference type="ChEBI" id="CHEBI:30013"/>
        <dbReference type="ChEBI" id="CHEBI:30616"/>
        <dbReference type="ChEBI" id="CHEBI:61977"/>
        <dbReference type="ChEBI" id="CHEBI:456216"/>
        <dbReference type="EC" id="2.7.11.1"/>
    </reaction>
</comment>
<dbReference type="InterPro" id="IPR011009">
    <property type="entry name" value="Kinase-like_dom_sf"/>
</dbReference>
<sequence>MTYSTKIMAASSGVPYAQMKNKAGTSHPPTHSPTHIVVLLHGATVDATVAAVQSAMNEVSGQLTSEYLGLDVLDGSLATSWPICMISYVVTRANFTTSDCTYIEGLLEFFAWSQLNQYAIDNSQKLGYAPLSFGYKTKLIDNLGQIICNNERAFKLSWLIGEGLNFNLYTKWMDNYDSANIRLRYFQGATPVAIADMAAYNVDFGGISTPLSAAQQAAQPDVVSLPIIAYAAGPSYNVPELVGKEKLLFTLSVVADIMLGIVDNWNHSAIRELNPTLAQYLPDQPIMVVTPTGAPTVMLLMTEALSQASESFRNIVGVGANVHLPVNDLGRNINTSDPSSSILNATYSMGIWLNEQMRLLRTTVFADLINPAGNRVSANYASLVSAVDDFSSQPNVTNFILGPGANSWPIATYHQFMIRRSTMIDCTKAQALLDWLYWTQASAEAQDLAIKYVPPVRERLLDFLASATCGGVAASSLHDCIANSTLCSDRGQCVAGVCQCNTGFEGDLCQYVTVESTSSVPLDIILGTVIPVSLVLLLLLVCLVVGLVLWARHNRRTDDDWEVDMGEIELGEQLGAGGFGVVNKAVWKGTEVAVKMMTADANTRELERNFKEEVALRHPNVVLFMAACTKPPKMCIVMEYMSLGSLFDLLHNELISDIPFVLRNKMAYQAAKGMHFLHSSGIVHRDLKSLNLLLDNKWNVKVSDFGLTKFKEEMKRGGGDKEMQGSVHWMAPEILNEEPVDYMLADIYSFGIILWELATRQQPYFGLSPAAVAVAVIRDGARPQLPENSDEEGTMAVPSEFLDLMKTCWHQDPTIRPSFLEAMTRLSTLGGDTGLSSMGKTTTSSSSGTGDHTNNSKFESWTLPSISNGGSSSSSGRDGSAAAAAAAGAAGVRPPEGEVTIVFSDITRAASLWEFCAEAMRDATLLHNQALRALLKKHRGYEVLFARDRNSGEGSFCMAFQHTSDAVHWCMEAQKALVDLEWPATLLEHPGAAEEWNDGDDTVLYKGLRVRMGVHAGEARTRRDAMTRRVEYSGPVVNAAARITAMTHGGQILLSHTAHAKLKDSELMQQATRIVCLGKFEMPDAPSGAKLYELKPPGLEGRFFGGVTRGPDAELSPSSGTMSKRSGDHPGDADDDEQSVKSHKTNGSADTDDNELQTAVGEGMLFKEDNYLTSANLCRWVIDYKEIALGKQLGMGSYGVVWRGKWKGVDVAVKRFIKQKLEERRMLEFRAEMAFLAELHHPNIVLFIGACVKRPNLCIVTEFVKQGSLRDLLADSSVKLTWRHKAKMLRSAALGINYLHSLQPVIIHRDLKPSNLLVDENLNVKVADFGFARIKEENATMTRCGTPCWTAPEVIRGEKYSEKADVFSFGVVMWEVLTRKQPFAGRNFMGVSLDVLEGRRPAVPADCAPAFKKLMKRCWHAQADKRPSMEDVIAQLDLMVGDRDDDRAFDASNGAIGTVLDAADAAAATESAADELEDLVEQVDEGRRQVAVEQAGDGAEQVAQQVAGAGDGGDVQHDGVEVDHEAQQIEI</sequence>
<feature type="domain" description="Guanylate cyclase" evidence="16">
    <location>
        <begin position="900"/>
        <end position="1044"/>
    </location>
</feature>
<feature type="compositionally biased region" description="Polar residues" evidence="13">
    <location>
        <begin position="855"/>
        <end position="868"/>
    </location>
</feature>
<dbReference type="PANTHER" id="PTHR44329">
    <property type="entry name" value="SERINE/THREONINE-PROTEIN KINASE TNNI3K-RELATED"/>
    <property type="match status" value="1"/>
</dbReference>
<keyword evidence="5" id="KW-0808">Transferase</keyword>
<dbReference type="SUPFAM" id="SSF56112">
    <property type="entry name" value="Protein kinase-like (PK-like)"/>
    <property type="match status" value="2"/>
</dbReference>
<dbReference type="Gene3D" id="1.10.510.10">
    <property type="entry name" value="Transferase(Phosphotransferase) domain 1"/>
    <property type="match status" value="2"/>
</dbReference>
<evidence type="ECO:0000256" key="2">
    <source>
        <dbReference type="ARBA" id="ARBA00005843"/>
    </source>
</evidence>
<proteinExistence type="inferred from homology"/>
<dbReference type="InterPro" id="IPR001054">
    <property type="entry name" value="A/G_cyclase"/>
</dbReference>
<feature type="binding site" evidence="12">
    <location>
        <position position="595"/>
    </location>
    <ligand>
        <name>ATP</name>
        <dbReference type="ChEBI" id="CHEBI:30616"/>
    </ligand>
</feature>
<evidence type="ECO:0000256" key="8">
    <source>
        <dbReference type="ARBA" id="ARBA00022840"/>
    </source>
</evidence>
<keyword evidence="18" id="KW-1185">Reference proteome</keyword>
<dbReference type="GeneID" id="14917989"/>
<comment type="similarity">
    <text evidence="2">Belongs to the protein kinase superfamily. TKL Ser/Thr protein kinase family.</text>
</comment>
<dbReference type="GO" id="GO:0004674">
    <property type="term" value="F:protein serine/threonine kinase activity"/>
    <property type="evidence" value="ECO:0007669"/>
    <property type="project" value="UniProtKB-KW"/>
</dbReference>
<dbReference type="InterPro" id="IPR000719">
    <property type="entry name" value="Prot_kinase_dom"/>
</dbReference>
<dbReference type="STRING" id="1257118.L8GXP2"/>
<dbReference type="CDD" id="cd07302">
    <property type="entry name" value="CHD"/>
    <property type="match status" value="1"/>
</dbReference>
<dbReference type="SMART" id="SM00220">
    <property type="entry name" value="S_TKc"/>
    <property type="match status" value="2"/>
</dbReference>
<dbReference type="GO" id="GO:0016020">
    <property type="term" value="C:membrane"/>
    <property type="evidence" value="ECO:0007669"/>
    <property type="project" value="UniProtKB-SubCell"/>
</dbReference>
<dbReference type="GO" id="GO:0005524">
    <property type="term" value="F:ATP binding"/>
    <property type="evidence" value="ECO:0007669"/>
    <property type="project" value="UniProtKB-UniRule"/>
</dbReference>
<dbReference type="PROSITE" id="PS50011">
    <property type="entry name" value="PROTEIN_KINASE_DOM"/>
    <property type="match status" value="2"/>
</dbReference>
<dbReference type="Pfam" id="PF07974">
    <property type="entry name" value="EGF_2"/>
    <property type="match status" value="1"/>
</dbReference>
<evidence type="ECO:0000256" key="6">
    <source>
        <dbReference type="ARBA" id="ARBA00022741"/>
    </source>
</evidence>
<dbReference type="GO" id="GO:0009190">
    <property type="term" value="P:cyclic nucleotide biosynthetic process"/>
    <property type="evidence" value="ECO:0007669"/>
    <property type="project" value="InterPro"/>
</dbReference>
<feature type="region of interest" description="Disordered" evidence="13">
    <location>
        <begin position="831"/>
        <end position="879"/>
    </location>
</feature>
<evidence type="ECO:0000256" key="9">
    <source>
        <dbReference type="ARBA" id="ARBA00023157"/>
    </source>
</evidence>
<dbReference type="PROSITE" id="PS01186">
    <property type="entry name" value="EGF_2"/>
    <property type="match status" value="1"/>
</dbReference>
<gene>
    <name evidence="17" type="ORF">ACA1_065800</name>
</gene>
<dbReference type="InterPro" id="IPR000742">
    <property type="entry name" value="EGF"/>
</dbReference>
<dbReference type="CDD" id="cd13999">
    <property type="entry name" value="STKc_MAP3K-like"/>
    <property type="match status" value="2"/>
</dbReference>
<evidence type="ECO:0000256" key="4">
    <source>
        <dbReference type="ARBA" id="ARBA00022527"/>
    </source>
</evidence>
<keyword evidence="14" id="KW-0812">Transmembrane</keyword>
<evidence type="ECO:0000256" key="3">
    <source>
        <dbReference type="ARBA" id="ARBA00012513"/>
    </source>
</evidence>
<dbReference type="Gene3D" id="3.30.70.1230">
    <property type="entry name" value="Nucleotide cyclase"/>
    <property type="match status" value="1"/>
</dbReference>
<feature type="compositionally biased region" description="Low complexity" evidence="13">
    <location>
        <begin position="869"/>
        <end position="879"/>
    </location>
</feature>
<comment type="catalytic activity">
    <reaction evidence="11">
        <text>L-seryl-[protein] + ATP = O-phospho-L-seryl-[protein] + ADP + H(+)</text>
        <dbReference type="Rhea" id="RHEA:17989"/>
        <dbReference type="Rhea" id="RHEA-COMP:9863"/>
        <dbReference type="Rhea" id="RHEA-COMP:11604"/>
        <dbReference type="ChEBI" id="CHEBI:15378"/>
        <dbReference type="ChEBI" id="CHEBI:29999"/>
        <dbReference type="ChEBI" id="CHEBI:30616"/>
        <dbReference type="ChEBI" id="CHEBI:83421"/>
        <dbReference type="ChEBI" id="CHEBI:456216"/>
        <dbReference type="EC" id="2.7.11.1"/>
    </reaction>
</comment>
<keyword evidence="9" id="KW-1015">Disulfide bond</keyword>
<dbReference type="PANTHER" id="PTHR44329:SF298">
    <property type="entry name" value="MIXED LINEAGE KINASE DOMAIN-LIKE PROTEIN"/>
    <property type="match status" value="1"/>
</dbReference>
<dbReference type="FunFam" id="3.30.200.20:FF:000060">
    <property type="entry name" value="Serine/threonine-protein kinase isoform 1"/>
    <property type="match status" value="1"/>
</dbReference>
<dbReference type="SUPFAM" id="SSF57196">
    <property type="entry name" value="EGF/Laminin"/>
    <property type="match status" value="1"/>
</dbReference>
<dbReference type="PRINTS" id="PR00109">
    <property type="entry name" value="TYRKINASE"/>
</dbReference>
<dbReference type="GO" id="GO:0035556">
    <property type="term" value="P:intracellular signal transduction"/>
    <property type="evidence" value="ECO:0007669"/>
    <property type="project" value="InterPro"/>
</dbReference>
<organism evidence="17 18">
    <name type="scientific">Acanthamoeba castellanii (strain ATCC 30010 / Neff)</name>
    <dbReference type="NCBI Taxonomy" id="1257118"/>
    <lineage>
        <taxon>Eukaryota</taxon>
        <taxon>Amoebozoa</taxon>
        <taxon>Discosea</taxon>
        <taxon>Longamoebia</taxon>
        <taxon>Centramoebida</taxon>
        <taxon>Acanthamoebidae</taxon>
        <taxon>Acanthamoeba</taxon>
    </lineage>
</organism>
<evidence type="ECO:0000313" key="18">
    <source>
        <dbReference type="Proteomes" id="UP000011083"/>
    </source>
</evidence>
<evidence type="ECO:0000256" key="10">
    <source>
        <dbReference type="ARBA" id="ARBA00047899"/>
    </source>
</evidence>
<evidence type="ECO:0000256" key="12">
    <source>
        <dbReference type="PROSITE-ProRule" id="PRU10141"/>
    </source>
</evidence>
<keyword evidence="14" id="KW-0472">Membrane</keyword>
<keyword evidence="8 12" id="KW-0067">ATP-binding</keyword>
<feature type="domain" description="Protein kinase" evidence="15">
    <location>
        <begin position="1187"/>
        <end position="1440"/>
    </location>
</feature>
<dbReference type="Gene3D" id="3.40.190.10">
    <property type="entry name" value="Periplasmic binding protein-like II"/>
    <property type="match status" value="4"/>
</dbReference>
<feature type="compositionally biased region" description="Low complexity" evidence="13">
    <location>
        <begin position="834"/>
        <end position="853"/>
    </location>
</feature>
<dbReference type="Pfam" id="PF07714">
    <property type="entry name" value="PK_Tyr_Ser-Thr"/>
    <property type="match status" value="2"/>
</dbReference>
<evidence type="ECO:0000256" key="1">
    <source>
        <dbReference type="ARBA" id="ARBA00004167"/>
    </source>
</evidence>
<dbReference type="RefSeq" id="XP_004339773.1">
    <property type="nucleotide sequence ID" value="XM_004339725.1"/>
</dbReference>